<keyword evidence="2 6" id="KW-0862">Zinc</keyword>
<sequence>MPLVSGRDLLEHAKQNHYAVGAFNFTNMENLQAIIAAAEELNAPVIIQITEKSIAYAGLGYLHALGKFAAETARVPVVLHLDHGKEWSTVIHCIRNGWTSVMIDASKKPFEQNVALTQKVVEVARPVKVAVESELGFIGGKEGDITPEGDIYTDVEQAVEFARRTGTDALAIAVGTAHGIYKGEVRIDFNRIKEIKERTAMPLVLHGSSGVPDEMIRQAVEAGINKVNFDTEIKLAHLAALKNFLQEHPGEYDLRKMNEPGRQAMKEKVKEKIRLLSSEGQNWQ</sequence>
<protein>
    <submittedName>
        <fullName evidence="7">Ketose-bisphosphate aldolase</fullName>
        <ecNumber evidence="7">4.1.2.40</ecNumber>
    </submittedName>
</protein>
<feature type="binding site" evidence="6">
    <location>
        <position position="206"/>
    </location>
    <ligand>
        <name>Zn(2+)</name>
        <dbReference type="ChEBI" id="CHEBI:29105"/>
        <label>1</label>
        <note>catalytic</note>
    </ligand>
</feature>
<dbReference type="EMBL" id="CP002780">
    <property type="protein sequence ID" value="AEG62020.1"/>
    <property type="molecule type" value="Genomic_DNA"/>
</dbReference>
<evidence type="ECO:0000313" key="8">
    <source>
        <dbReference type="Proteomes" id="UP000009234"/>
    </source>
</evidence>
<keyword evidence="8" id="KW-1185">Reference proteome</keyword>
<dbReference type="PANTHER" id="PTHR30304">
    <property type="entry name" value="D-TAGATOSE-1,6-BISPHOSPHATE ALDOLASE"/>
    <property type="match status" value="1"/>
</dbReference>
<evidence type="ECO:0000256" key="5">
    <source>
        <dbReference type="PIRSR" id="PIRSR001359-2"/>
    </source>
</evidence>
<feature type="binding site" evidence="6">
    <location>
        <position position="83"/>
    </location>
    <ligand>
        <name>Zn(2+)</name>
        <dbReference type="ChEBI" id="CHEBI:29105"/>
        <label>1</label>
        <note>catalytic</note>
    </ligand>
</feature>
<comment type="cofactor">
    <cofactor evidence="6">
        <name>Zn(2+)</name>
        <dbReference type="ChEBI" id="CHEBI:29105"/>
    </cofactor>
    <text evidence="6">Binds 2 Zn(2+) ions per subunit. One is catalytic and the other provides a structural contribution.</text>
</comment>
<feature type="binding site" evidence="6">
    <location>
        <position position="178"/>
    </location>
    <ligand>
        <name>Zn(2+)</name>
        <dbReference type="ChEBI" id="CHEBI:29105"/>
        <label>1</label>
        <note>catalytic</note>
    </ligand>
</feature>
<feature type="binding site" evidence="5">
    <location>
        <begin position="207"/>
        <end position="209"/>
    </location>
    <ligand>
        <name>dihydroxyacetone phosphate</name>
        <dbReference type="ChEBI" id="CHEBI:57642"/>
    </ligand>
</feature>
<evidence type="ECO:0000256" key="4">
    <source>
        <dbReference type="PIRSR" id="PIRSR001359-1"/>
    </source>
</evidence>
<dbReference type="OrthoDB" id="9803995at2"/>
<dbReference type="GO" id="GO:0006096">
    <property type="term" value="P:glycolytic process"/>
    <property type="evidence" value="ECO:0007669"/>
    <property type="project" value="InterPro"/>
</dbReference>
<name>F6DQM3_DESRL</name>
<evidence type="ECO:0000256" key="3">
    <source>
        <dbReference type="ARBA" id="ARBA00023239"/>
    </source>
</evidence>
<dbReference type="Gene3D" id="3.20.20.70">
    <property type="entry name" value="Aldolase class I"/>
    <property type="match status" value="1"/>
</dbReference>
<dbReference type="RefSeq" id="WP_013843765.1">
    <property type="nucleotide sequence ID" value="NC_015589.1"/>
</dbReference>
<feature type="binding site" evidence="5">
    <location>
        <position position="179"/>
    </location>
    <ligand>
        <name>dihydroxyacetone phosphate</name>
        <dbReference type="ChEBI" id="CHEBI:57642"/>
    </ligand>
</feature>
<dbReference type="PIRSF" id="PIRSF001359">
    <property type="entry name" value="F_bP_aldolase_II"/>
    <property type="match status" value="1"/>
</dbReference>
<dbReference type="STRING" id="696281.Desru_3820"/>
<dbReference type="SUPFAM" id="SSF51569">
    <property type="entry name" value="Aldolase"/>
    <property type="match status" value="1"/>
</dbReference>
<dbReference type="Proteomes" id="UP000009234">
    <property type="component" value="Chromosome"/>
</dbReference>
<evidence type="ECO:0000313" key="7">
    <source>
        <dbReference type="EMBL" id="AEG62020.1"/>
    </source>
</evidence>
<dbReference type="eggNOG" id="COG0191">
    <property type="taxonomic scope" value="Bacteria"/>
</dbReference>
<keyword evidence="3 7" id="KW-0456">Lyase</keyword>
<dbReference type="NCBIfam" id="TIGR00167">
    <property type="entry name" value="cbbA"/>
    <property type="match status" value="1"/>
</dbReference>
<dbReference type="GO" id="GO:0030388">
    <property type="term" value="P:fructose 1,6-bisphosphate metabolic process"/>
    <property type="evidence" value="ECO:0007669"/>
    <property type="project" value="InterPro"/>
</dbReference>
<proteinExistence type="predicted"/>
<dbReference type="GO" id="GO:0009025">
    <property type="term" value="F:tagatose-bisphosphate aldolase activity"/>
    <property type="evidence" value="ECO:0007669"/>
    <property type="project" value="UniProtKB-EC"/>
</dbReference>
<dbReference type="HOGENOM" id="CLU_040088_0_1_9"/>
<dbReference type="Pfam" id="PF01116">
    <property type="entry name" value="F_bP_aldolase"/>
    <property type="match status" value="1"/>
</dbReference>
<dbReference type="PANTHER" id="PTHR30304:SF0">
    <property type="entry name" value="D-TAGATOSE-1,6-BISPHOSPHATE ALDOLASE SUBUNIT GATY-RELATED"/>
    <property type="match status" value="1"/>
</dbReference>
<dbReference type="KEGG" id="dru:Desru_3820"/>
<evidence type="ECO:0000256" key="1">
    <source>
        <dbReference type="ARBA" id="ARBA00022723"/>
    </source>
</evidence>
<feature type="active site" description="Proton donor" evidence="4">
    <location>
        <position position="82"/>
    </location>
</feature>
<feature type="binding site" evidence="6">
    <location>
        <position position="104"/>
    </location>
    <ligand>
        <name>Zn(2+)</name>
        <dbReference type="ChEBI" id="CHEBI:29105"/>
        <label>2</label>
    </ligand>
</feature>
<dbReference type="InterPro" id="IPR013785">
    <property type="entry name" value="Aldolase_TIM"/>
</dbReference>
<dbReference type="PROSITE" id="PS00806">
    <property type="entry name" value="ALDOLASE_CLASS_II_2"/>
    <property type="match status" value="1"/>
</dbReference>
<dbReference type="CDD" id="cd00947">
    <property type="entry name" value="TBP_aldolase_IIB"/>
    <property type="match status" value="1"/>
</dbReference>
<dbReference type="AlphaFoldDB" id="F6DQM3"/>
<dbReference type="NCBIfam" id="TIGR01859">
    <property type="entry name" value="fruc_bis_ald"/>
    <property type="match status" value="1"/>
</dbReference>
<feature type="binding site" evidence="6">
    <location>
        <position position="134"/>
    </location>
    <ligand>
        <name>Zn(2+)</name>
        <dbReference type="ChEBI" id="CHEBI:29105"/>
        <label>2</label>
    </ligand>
</feature>
<reference evidence="8" key="1">
    <citation type="submission" date="2011-05" db="EMBL/GenBank/DDBJ databases">
        <title>Complete sequence of Desulfotomaculum ruminis DSM 2154.</title>
        <authorList>
            <person name="Lucas S."/>
            <person name="Copeland A."/>
            <person name="Lapidus A."/>
            <person name="Cheng J.-F."/>
            <person name="Goodwin L."/>
            <person name="Pitluck S."/>
            <person name="Lu M."/>
            <person name="Detter J.C."/>
            <person name="Han C."/>
            <person name="Tapia R."/>
            <person name="Land M."/>
            <person name="Hauser L."/>
            <person name="Kyrpides N."/>
            <person name="Ivanova N."/>
            <person name="Mikhailova N."/>
            <person name="Pagani I."/>
            <person name="Stams A.J.M."/>
            <person name="Plugge C.M."/>
            <person name="Muyzer G."/>
            <person name="Kuever J."/>
            <person name="Parshina S.N."/>
            <person name="Ivanova A.E."/>
            <person name="Nazina T.N."/>
            <person name="Brambilla E."/>
            <person name="Spring S."/>
            <person name="Klenk H.-P."/>
            <person name="Woyke T."/>
        </authorList>
    </citation>
    <scope>NUCLEOTIDE SEQUENCE [LARGE SCALE GENOMIC DNA]</scope>
    <source>
        <strain evidence="8">ATCC 23193 / DSM 2154 / NCIB 8452 / DL</strain>
    </source>
</reference>
<organism evidence="7 8">
    <name type="scientific">Desulforamulus ruminis (strain ATCC 23193 / DSM 2154 / NCIMB 8452 / DL)</name>
    <name type="common">Desulfotomaculum ruminis</name>
    <dbReference type="NCBI Taxonomy" id="696281"/>
    <lineage>
        <taxon>Bacteria</taxon>
        <taxon>Bacillati</taxon>
        <taxon>Bacillota</taxon>
        <taxon>Clostridia</taxon>
        <taxon>Eubacteriales</taxon>
        <taxon>Peptococcaceae</taxon>
        <taxon>Desulforamulus</taxon>
    </lineage>
</organism>
<gene>
    <name evidence="7" type="ordered locus">Desru_3820</name>
</gene>
<dbReference type="GO" id="GO:0004332">
    <property type="term" value="F:fructose-bisphosphate aldolase activity"/>
    <property type="evidence" value="ECO:0007669"/>
    <property type="project" value="InterPro"/>
</dbReference>
<feature type="binding site" evidence="5">
    <location>
        <begin position="228"/>
        <end position="231"/>
    </location>
    <ligand>
        <name>dihydroxyacetone phosphate</name>
        <dbReference type="ChEBI" id="CHEBI:57642"/>
    </ligand>
</feature>
<dbReference type="InterPro" id="IPR000771">
    <property type="entry name" value="FBA_II"/>
</dbReference>
<evidence type="ECO:0000256" key="6">
    <source>
        <dbReference type="PIRSR" id="PIRSR001359-3"/>
    </source>
</evidence>
<dbReference type="InterPro" id="IPR011289">
    <property type="entry name" value="Fruc_bis_ald_class-2"/>
</dbReference>
<dbReference type="InterPro" id="IPR050246">
    <property type="entry name" value="Class_II_FBP_aldolase"/>
</dbReference>
<dbReference type="GO" id="GO:0008270">
    <property type="term" value="F:zinc ion binding"/>
    <property type="evidence" value="ECO:0007669"/>
    <property type="project" value="InterPro"/>
</dbReference>
<dbReference type="PROSITE" id="PS00602">
    <property type="entry name" value="ALDOLASE_CLASS_II_1"/>
    <property type="match status" value="1"/>
</dbReference>
<evidence type="ECO:0000256" key="2">
    <source>
        <dbReference type="ARBA" id="ARBA00022833"/>
    </source>
</evidence>
<keyword evidence="1 6" id="KW-0479">Metal-binding</keyword>
<accession>F6DQM3</accession>
<reference evidence="7 8" key="2">
    <citation type="journal article" date="2012" name="Stand. Genomic Sci.">
        <title>Complete genome sequence of the sulfate-reducing firmicute Desulfotomaculum ruminis type strain (DL(T)).</title>
        <authorList>
            <person name="Spring S."/>
            <person name="Visser M."/>
            <person name="Lu M."/>
            <person name="Copeland A."/>
            <person name="Lapidus A."/>
            <person name="Lucas S."/>
            <person name="Cheng J.F."/>
            <person name="Han C."/>
            <person name="Tapia R."/>
            <person name="Goodwin L.A."/>
            <person name="Pitluck S."/>
            <person name="Ivanova N."/>
            <person name="Land M."/>
            <person name="Hauser L."/>
            <person name="Larimer F."/>
            <person name="Rohde M."/>
            <person name="Goker M."/>
            <person name="Detter J.C."/>
            <person name="Kyrpides N.C."/>
            <person name="Woyke T."/>
            <person name="Schaap P.J."/>
            <person name="Plugge C.M."/>
            <person name="Muyzer G."/>
            <person name="Kuever J."/>
            <person name="Pereira I.A."/>
            <person name="Parshina S.N."/>
            <person name="Bernier-Latmani R."/>
            <person name="Stams A.J."/>
            <person name="Klenk H.P."/>
        </authorList>
    </citation>
    <scope>NUCLEOTIDE SEQUENCE [LARGE SCALE GENOMIC DNA]</scope>
    <source>
        <strain evidence="8">ATCC 23193 / DSM 2154 / NCIB 8452 / DL</strain>
    </source>
</reference>
<dbReference type="EC" id="4.1.2.40" evidence="7"/>